<evidence type="ECO:0000313" key="1">
    <source>
        <dbReference type="EMBL" id="TCO13287.1"/>
    </source>
</evidence>
<proteinExistence type="predicted"/>
<accession>A0ABY2BA81</accession>
<comment type="caution">
    <text evidence="1">The sequence shown here is derived from an EMBL/GenBank/DDBJ whole genome shotgun (WGS) entry which is preliminary data.</text>
</comment>
<dbReference type="EMBL" id="SLWM01000023">
    <property type="protein sequence ID" value="TCO13287.1"/>
    <property type="molecule type" value="Genomic_DNA"/>
</dbReference>
<evidence type="ECO:0000313" key="2">
    <source>
        <dbReference type="Proteomes" id="UP000295818"/>
    </source>
</evidence>
<organism evidence="1 2">
    <name type="scientific">Kribbella orskensis</name>
    <dbReference type="NCBI Taxonomy" id="2512216"/>
    <lineage>
        <taxon>Bacteria</taxon>
        <taxon>Bacillati</taxon>
        <taxon>Actinomycetota</taxon>
        <taxon>Actinomycetes</taxon>
        <taxon>Propionibacteriales</taxon>
        <taxon>Kribbellaceae</taxon>
        <taxon>Kribbella</taxon>
    </lineage>
</organism>
<gene>
    <name evidence="1" type="ORF">EV644_123119</name>
</gene>
<keyword evidence="2" id="KW-1185">Reference proteome</keyword>
<dbReference type="Proteomes" id="UP000295818">
    <property type="component" value="Unassembled WGS sequence"/>
</dbReference>
<name>A0ABY2BA81_9ACTN</name>
<protein>
    <submittedName>
        <fullName evidence="1">Uncharacterized protein</fullName>
    </submittedName>
</protein>
<reference evidence="1 2" key="1">
    <citation type="journal article" date="2015" name="Stand. Genomic Sci.">
        <title>Genomic Encyclopedia of Bacterial and Archaeal Type Strains, Phase III: the genomes of soil and plant-associated and newly described type strains.</title>
        <authorList>
            <person name="Whitman W.B."/>
            <person name="Woyke T."/>
            <person name="Klenk H.P."/>
            <person name="Zhou Y."/>
            <person name="Lilburn T.G."/>
            <person name="Beck B.J."/>
            <person name="De Vos P."/>
            <person name="Vandamme P."/>
            <person name="Eisen J.A."/>
            <person name="Garrity G."/>
            <person name="Hugenholtz P."/>
            <person name="Kyrpides N.C."/>
        </authorList>
    </citation>
    <scope>NUCLEOTIDE SEQUENCE [LARGE SCALE GENOMIC DNA]</scope>
    <source>
        <strain evidence="1 2">VKM Ac-2538</strain>
    </source>
</reference>
<sequence length="168" mass="19297">MKELVDLVGLGEVPPGWSHIRKEVSPGGAQPLPGAYLKWYDVHSPDRVISEAERDQARRFLEYETDSGALAFRNELGFVILHRSGAAFHFLIVCVWREVNEMWQVLYLKEADGTYQQIPDAERFRPVQCVWELGPTSHEREARSRYLSSPRDEASKRAYVEDLYTGTV</sequence>
<dbReference type="RefSeq" id="WP_132194829.1">
    <property type="nucleotide sequence ID" value="NZ_SLWM01000023.1"/>
</dbReference>